<name>A0ABS2FB89_9CLOT</name>
<proteinExistence type="predicted"/>
<dbReference type="InterPro" id="IPR013493">
    <property type="entry name" value="CHP02677"/>
</dbReference>
<sequence>MLNITSKTTKKITEASYLCTGNTNRYRVIIRIAYKKYEKMKYSLYKEEIFEDIKKINGFDEYTLDDLKQDLDALETWGNFIAIQDTARTRTLEEFKNRRFRYQLSSTTVELERTLIKIENIKETSRGSLEISLIERFKETLEQIKVLEEFDSSKIYSWWEMLNRDFKHLNENYQDYISKFYSPKTEELLKTNEFLIFKESFIKYLREFIKGLQINVPNIKYLLNHINDEEAKIRWIVQNIIKYEKENIALDIDYDEKESYELHYGRYLSMREWFIGNLGNISMADNLLESTSEIIRKITIYALQIVEMQTSGGSRKGEYKALIEMFNKCVDINEAHKLSSVVFGVMSSKHIGCDIERETENINSGIYEENATTVIVQPSNRYRAKTANRNSVKEKTEAKKVMAKEILEKRKREKEIIESKIVNNRLLFKELNNITAEERRIFLTWLSYSLNKKDQVWVRNEYGRYYKVVNKNETEKITLRCEDGDLIMPAYEIIFKEEV</sequence>
<evidence type="ECO:0000313" key="2">
    <source>
        <dbReference type="Proteomes" id="UP000767334"/>
    </source>
</evidence>
<gene>
    <name evidence="1" type="ORF">H6A19_00350</name>
</gene>
<dbReference type="RefSeq" id="WP_204571703.1">
    <property type="nucleotide sequence ID" value="NZ_JACJLL010000001.1"/>
</dbReference>
<evidence type="ECO:0000313" key="1">
    <source>
        <dbReference type="EMBL" id="MBM6817800.1"/>
    </source>
</evidence>
<organism evidence="1 2">
    <name type="scientific">Clostridium saudiense</name>
    <dbReference type="NCBI Taxonomy" id="1414720"/>
    <lineage>
        <taxon>Bacteria</taxon>
        <taxon>Bacillati</taxon>
        <taxon>Bacillota</taxon>
        <taxon>Clostridia</taxon>
        <taxon>Eubacteriales</taxon>
        <taxon>Clostridiaceae</taxon>
        <taxon>Clostridium</taxon>
    </lineage>
</organism>
<comment type="caution">
    <text evidence="1">The sequence shown here is derived from an EMBL/GenBank/DDBJ whole genome shotgun (WGS) entry which is preliminary data.</text>
</comment>
<protein>
    <submittedName>
        <fullName evidence="1">TIGR02677 family protein</fullName>
    </submittedName>
</protein>
<keyword evidence="2" id="KW-1185">Reference proteome</keyword>
<dbReference type="Proteomes" id="UP000767334">
    <property type="component" value="Unassembled WGS sequence"/>
</dbReference>
<accession>A0ABS2FB89</accession>
<dbReference type="NCBIfam" id="TIGR02677">
    <property type="entry name" value="TIGR02677 family protein"/>
    <property type="match status" value="1"/>
</dbReference>
<dbReference type="EMBL" id="JACJLL010000001">
    <property type="protein sequence ID" value="MBM6817800.1"/>
    <property type="molecule type" value="Genomic_DNA"/>
</dbReference>
<reference evidence="1 2" key="1">
    <citation type="journal article" date="2021" name="Sci. Rep.">
        <title>The distribution of antibiotic resistance genes in chicken gut microbiota commensals.</title>
        <authorList>
            <person name="Juricova H."/>
            <person name="Matiasovicova J."/>
            <person name="Kubasova T."/>
            <person name="Cejkova D."/>
            <person name="Rychlik I."/>
        </authorList>
    </citation>
    <scope>NUCLEOTIDE SEQUENCE [LARGE SCALE GENOMIC DNA]</scope>
    <source>
        <strain evidence="1 2">An435</strain>
    </source>
</reference>
<dbReference type="Pfam" id="PF09660">
    <property type="entry name" value="DUF2397"/>
    <property type="match status" value="1"/>
</dbReference>